<dbReference type="PROSITE" id="PS51257">
    <property type="entry name" value="PROKAR_LIPOPROTEIN"/>
    <property type="match status" value="1"/>
</dbReference>
<evidence type="ECO:0000256" key="3">
    <source>
        <dbReference type="ARBA" id="ARBA00022452"/>
    </source>
</evidence>
<dbReference type="Pfam" id="PF00593">
    <property type="entry name" value="TonB_dep_Rec_b-barrel"/>
    <property type="match status" value="1"/>
</dbReference>
<dbReference type="RefSeq" id="WP_149331468.1">
    <property type="nucleotide sequence ID" value="NZ_QOVF01000001.1"/>
</dbReference>
<feature type="domain" description="TonB-dependent receptor-like beta-barrel" evidence="11">
    <location>
        <begin position="283"/>
        <end position="657"/>
    </location>
</feature>
<evidence type="ECO:0000313" key="14">
    <source>
        <dbReference type="Proteomes" id="UP000463138"/>
    </source>
</evidence>
<keyword evidence="4 8" id="KW-0812">Transmembrane</keyword>
<protein>
    <submittedName>
        <fullName evidence="13">TonB-dependent receptor</fullName>
    </submittedName>
</protein>
<keyword evidence="13" id="KW-0675">Receptor</keyword>
<dbReference type="AlphaFoldDB" id="A0A7V7GW75"/>
<dbReference type="InterPro" id="IPR012910">
    <property type="entry name" value="Plug_dom"/>
</dbReference>
<dbReference type="InterPro" id="IPR039426">
    <property type="entry name" value="TonB-dep_rcpt-like"/>
</dbReference>
<evidence type="ECO:0000259" key="12">
    <source>
        <dbReference type="Pfam" id="PF07715"/>
    </source>
</evidence>
<evidence type="ECO:0000256" key="5">
    <source>
        <dbReference type="ARBA" id="ARBA00023077"/>
    </source>
</evidence>
<keyword evidence="2 8" id="KW-0813">Transport</keyword>
<feature type="chain" id="PRO_5030911220" evidence="10">
    <location>
        <begin position="26"/>
        <end position="688"/>
    </location>
</feature>
<feature type="domain" description="TonB-dependent receptor plug" evidence="12">
    <location>
        <begin position="49"/>
        <end position="152"/>
    </location>
</feature>
<comment type="subcellular location">
    <subcellularLocation>
        <location evidence="1 8">Cell outer membrane</location>
        <topology evidence="1 8">Multi-pass membrane protein</topology>
    </subcellularLocation>
</comment>
<gene>
    <name evidence="13" type="ORF">DT594_04015</name>
</gene>
<evidence type="ECO:0000256" key="8">
    <source>
        <dbReference type="PROSITE-ProRule" id="PRU01360"/>
    </source>
</evidence>
<dbReference type="Gene3D" id="2.170.130.10">
    <property type="entry name" value="TonB-dependent receptor, plug domain"/>
    <property type="match status" value="1"/>
</dbReference>
<comment type="caution">
    <text evidence="13">The sequence shown here is derived from an EMBL/GenBank/DDBJ whole genome shotgun (WGS) entry which is preliminary data.</text>
</comment>
<dbReference type="Proteomes" id="UP000463138">
    <property type="component" value="Unassembled WGS sequence"/>
</dbReference>
<dbReference type="GO" id="GO:0044718">
    <property type="term" value="P:siderophore transmembrane transport"/>
    <property type="evidence" value="ECO:0007669"/>
    <property type="project" value="TreeGrafter"/>
</dbReference>
<dbReference type="InterPro" id="IPR000531">
    <property type="entry name" value="Beta-barrel_TonB"/>
</dbReference>
<keyword evidence="7 8" id="KW-0998">Cell outer membrane</keyword>
<organism evidence="13 14">
    <name type="scientific">Halopseudomonas laoshanensis</name>
    <dbReference type="NCBI Taxonomy" id="2268758"/>
    <lineage>
        <taxon>Bacteria</taxon>
        <taxon>Pseudomonadati</taxon>
        <taxon>Pseudomonadota</taxon>
        <taxon>Gammaproteobacteria</taxon>
        <taxon>Pseudomonadales</taxon>
        <taxon>Pseudomonadaceae</taxon>
        <taxon>Halopseudomonas</taxon>
    </lineage>
</organism>
<evidence type="ECO:0000256" key="9">
    <source>
        <dbReference type="RuleBase" id="RU003357"/>
    </source>
</evidence>
<evidence type="ECO:0000256" key="6">
    <source>
        <dbReference type="ARBA" id="ARBA00023136"/>
    </source>
</evidence>
<dbReference type="Pfam" id="PF07715">
    <property type="entry name" value="Plug"/>
    <property type="match status" value="1"/>
</dbReference>
<comment type="similarity">
    <text evidence="8 9">Belongs to the TonB-dependent receptor family.</text>
</comment>
<dbReference type="PANTHER" id="PTHR30069:SF40">
    <property type="entry name" value="TONB-DEPENDENT RECEPTOR NMB0964-RELATED"/>
    <property type="match status" value="1"/>
</dbReference>
<dbReference type="CDD" id="cd01347">
    <property type="entry name" value="ligand_gated_channel"/>
    <property type="match status" value="1"/>
</dbReference>
<keyword evidence="14" id="KW-1185">Reference proteome</keyword>
<reference evidence="13 14" key="1">
    <citation type="submission" date="2018-07" db="EMBL/GenBank/DDBJ databases">
        <title>Pseudomonas laoshanensis sp. nov., isolated from soil.</title>
        <authorList>
            <person name="Sun J."/>
            <person name="Yu L."/>
            <person name="Wang M."/>
            <person name="Zhang C."/>
        </authorList>
    </citation>
    <scope>NUCLEOTIDE SEQUENCE [LARGE SCALE GENOMIC DNA]</scope>
    <source>
        <strain evidence="13 14">Y22</strain>
    </source>
</reference>
<evidence type="ECO:0000256" key="1">
    <source>
        <dbReference type="ARBA" id="ARBA00004571"/>
    </source>
</evidence>
<keyword evidence="6 8" id="KW-0472">Membrane</keyword>
<sequence length="688" mass="74883">MRLLHHPLAWSVAMATLACSASAFAQTNKPIALEEVTVTASALNTRPTEMTTPVEVLRGDELTQRTETTLGDTLNGLPGVHASGFGPGVGRPVIRGLEGARVRVLSDGVDVMDASTISPDHAITTDTLLVEQIEVLKGPATLLYGGGAIGGVVNLIDRKVPTYVPEKGIEGNVHLRGNTVADERAGAVGVTLGAGQVAGHIEASKSEADPYRIPGNPSRQEGAFNDSESYSLGLSWIGERGYLGAAFSRLEKEYGLLAHEHIDCHTHHQTEWHCGGHGDHGDHNDHDHDHEHEDDHGAYISMVQRRWDVRGEYADPFAGFELAKLRVSHTDYEHDEIEEGVVGTRFENQGTEARLELTHQPFHGWRGVVGGQTSRRDFSAEGEEDYLIPTLTRSHAVFLLEELKVGDWRYELGLRHDWQDIDADGIRAGVAAPDRSHSGTSASAGATWRFAPDYALRGSLSRSQRLPSAEELYAFGPHAATGVIEVGDPDLKKETAYNIEFGLSKLAGVVTYDLSVYRNQISDFIYMADAGTDPGDGVREFEYRQRDAVLHGMEGVIGLQATDGLKVSLFGDLVRGKLKGDGYLPRIPASRLGVRFDQRITASLAGQVEAYRVKGQSRVADDETSTSGYTMLGAGLSYRGQANEDLGYLLYARANNLLDEKARQHSSFIKDDVLLPGRNLTVGVKFDF</sequence>
<dbReference type="SUPFAM" id="SSF56935">
    <property type="entry name" value="Porins"/>
    <property type="match status" value="1"/>
</dbReference>
<evidence type="ECO:0000256" key="10">
    <source>
        <dbReference type="SAM" id="SignalP"/>
    </source>
</evidence>
<dbReference type="GO" id="GO:0015344">
    <property type="term" value="F:siderophore uptake transmembrane transporter activity"/>
    <property type="evidence" value="ECO:0007669"/>
    <property type="project" value="TreeGrafter"/>
</dbReference>
<dbReference type="Gene3D" id="2.40.170.20">
    <property type="entry name" value="TonB-dependent receptor, beta-barrel domain"/>
    <property type="match status" value="1"/>
</dbReference>
<evidence type="ECO:0000256" key="7">
    <source>
        <dbReference type="ARBA" id="ARBA00023237"/>
    </source>
</evidence>
<evidence type="ECO:0000259" key="11">
    <source>
        <dbReference type="Pfam" id="PF00593"/>
    </source>
</evidence>
<keyword evidence="5 9" id="KW-0798">TonB box</keyword>
<evidence type="ECO:0000256" key="2">
    <source>
        <dbReference type="ARBA" id="ARBA00022448"/>
    </source>
</evidence>
<dbReference type="EMBL" id="QOVF01000001">
    <property type="protein sequence ID" value="KAA0696512.1"/>
    <property type="molecule type" value="Genomic_DNA"/>
</dbReference>
<dbReference type="PANTHER" id="PTHR30069">
    <property type="entry name" value="TONB-DEPENDENT OUTER MEMBRANE RECEPTOR"/>
    <property type="match status" value="1"/>
</dbReference>
<keyword evidence="10" id="KW-0732">Signal</keyword>
<dbReference type="OrthoDB" id="9795928at2"/>
<evidence type="ECO:0000256" key="4">
    <source>
        <dbReference type="ARBA" id="ARBA00022692"/>
    </source>
</evidence>
<dbReference type="PROSITE" id="PS52016">
    <property type="entry name" value="TONB_DEPENDENT_REC_3"/>
    <property type="match status" value="1"/>
</dbReference>
<accession>A0A7V7GW75</accession>
<dbReference type="GO" id="GO:0009279">
    <property type="term" value="C:cell outer membrane"/>
    <property type="evidence" value="ECO:0007669"/>
    <property type="project" value="UniProtKB-SubCell"/>
</dbReference>
<dbReference type="InterPro" id="IPR037066">
    <property type="entry name" value="Plug_dom_sf"/>
</dbReference>
<proteinExistence type="inferred from homology"/>
<name>A0A7V7GW75_9GAMM</name>
<keyword evidence="3 8" id="KW-1134">Transmembrane beta strand</keyword>
<evidence type="ECO:0000313" key="13">
    <source>
        <dbReference type="EMBL" id="KAA0696512.1"/>
    </source>
</evidence>
<dbReference type="InterPro" id="IPR036942">
    <property type="entry name" value="Beta-barrel_TonB_sf"/>
</dbReference>
<feature type="signal peptide" evidence="10">
    <location>
        <begin position="1"/>
        <end position="25"/>
    </location>
</feature>